<feature type="transmembrane region" description="Helical" evidence="5">
    <location>
        <begin position="111"/>
        <end position="131"/>
    </location>
</feature>
<keyword evidence="7" id="KW-1185">Reference proteome</keyword>
<protein>
    <submittedName>
        <fullName evidence="6">Natural resistance-associated macrophage protein</fullName>
    </submittedName>
</protein>
<feature type="transmembrane region" description="Helical" evidence="5">
    <location>
        <begin position="69"/>
        <end position="91"/>
    </location>
</feature>
<proteinExistence type="predicted"/>
<evidence type="ECO:0000256" key="2">
    <source>
        <dbReference type="ARBA" id="ARBA00022692"/>
    </source>
</evidence>
<evidence type="ECO:0000256" key="4">
    <source>
        <dbReference type="ARBA" id="ARBA00023136"/>
    </source>
</evidence>
<feature type="transmembrane region" description="Helical" evidence="5">
    <location>
        <begin position="300"/>
        <end position="318"/>
    </location>
</feature>
<feature type="transmembrane region" description="Helical" evidence="5">
    <location>
        <begin position="412"/>
        <end position="437"/>
    </location>
</feature>
<keyword evidence="4 5" id="KW-0472">Membrane</keyword>
<dbReference type="RefSeq" id="WP_145058581.1">
    <property type="nucleotide sequence ID" value="NZ_CP036263.1"/>
</dbReference>
<organism evidence="6 7">
    <name type="scientific">Adhaeretor mobilis</name>
    <dbReference type="NCBI Taxonomy" id="1930276"/>
    <lineage>
        <taxon>Bacteria</taxon>
        <taxon>Pseudomonadati</taxon>
        <taxon>Planctomycetota</taxon>
        <taxon>Planctomycetia</taxon>
        <taxon>Pirellulales</taxon>
        <taxon>Lacipirellulaceae</taxon>
        <taxon>Adhaeretor</taxon>
    </lineage>
</organism>
<feature type="transmembrane region" description="Helical" evidence="5">
    <location>
        <begin position="449"/>
        <end position="468"/>
    </location>
</feature>
<feature type="transmembrane region" description="Helical" evidence="5">
    <location>
        <begin position="551"/>
        <end position="573"/>
    </location>
</feature>
<dbReference type="InterPro" id="IPR001046">
    <property type="entry name" value="NRAMP_fam"/>
</dbReference>
<feature type="transmembrane region" description="Helical" evidence="5">
    <location>
        <begin position="516"/>
        <end position="539"/>
    </location>
</feature>
<evidence type="ECO:0000256" key="1">
    <source>
        <dbReference type="ARBA" id="ARBA00004141"/>
    </source>
</evidence>
<dbReference type="GO" id="GO:0046873">
    <property type="term" value="F:metal ion transmembrane transporter activity"/>
    <property type="evidence" value="ECO:0007669"/>
    <property type="project" value="InterPro"/>
</dbReference>
<feature type="transmembrane region" description="Helical" evidence="5">
    <location>
        <begin position="182"/>
        <end position="202"/>
    </location>
</feature>
<evidence type="ECO:0000256" key="3">
    <source>
        <dbReference type="ARBA" id="ARBA00022989"/>
    </source>
</evidence>
<dbReference type="Proteomes" id="UP000319852">
    <property type="component" value="Chromosome"/>
</dbReference>
<sequence>MSNTPAPVDESVERDRQMLIDAEQKGFLGKLGTYTRLSGPGWLQSAITLGGGSLSGALFLGVLGGTSMLWLQLVAIIMGVVMLSAISYVTLSTEQRPFQLINQHVNPVLGWGWLIATCLANILWCMPQFSLCYEALEQNLASGLVGSSQNAKLAVSAIILTITSIVLSFNLKGGATAKVFDLFLKALIGAIVLCFFGVVIYLSRQGLLDWSAIFAGFIPDFSQWREATGDLRPLLADLPAEAKEFWGTRLAREQRAVMIGAAATAVGINMTFLLPYSMLQRGWGKSFRGLARFDLSTGMAIPYVLVTACVVIASAHAFHGQADEELLSSDPQVVQTSELFAQAQTNLIARVRPELAGKKLDELDEPDQQEVLKEIATLPEAEKRIAASFDKRNAFKLSKALAPLLGEKNANLVFGLGIFGMGFSTIIILMMINGFVFCEAFNKPRNGSVMVIGCLVAGVAGAAWPYVWEGPSKLWLAILVSSFGMMLLPIAYVTFFMLMNSKDVLGDDRPRGFWRWVWNLMMGASVIGALVAAATAIYDKITDHSSPKTELAGKLVLALLIGYLVAAAIGFWAKSKRTAAEH</sequence>
<accession>A0A517MSK3</accession>
<dbReference type="Pfam" id="PF01566">
    <property type="entry name" value="Nramp"/>
    <property type="match status" value="1"/>
</dbReference>
<dbReference type="AlphaFoldDB" id="A0A517MSK3"/>
<comment type="subcellular location">
    <subcellularLocation>
        <location evidence="1">Membrane</location>
        <topology evidence="1">Multi-pass membrane protein</topology>
    </subcellularLocation>
</comment>
<reference evidence="6 7" key="1">
    <citation type="submission" date="2019-02" db="EMBL/GenBank/DDBJ databases">
        <title>Deep-cultivation of Planctomycetes and their phenomic and genomic characterization uncovers novel biology.</title>
        <authorList>
            <person name="Wiegand S."/>
            <person name="Jogler M."/>
            <person name="Boedeker C."/>
            <person name="Pinto D."/>
            <person name="Vollmers J."/>
            <person name="Rivas-Marin E."/>
            <person name="Kohn T."/>
            <person name="Peeters S.H."/>
            <person name="Heuer A."/>
            <person name="Rast P."/>
            <person name="Oberbeckmann S."/>
            <person name="Bunk B."/>
            <person name="Jeske O."/>
            <person name="Meyerdierks A."/>
            <person name="Storesund J.E."/>
            <person name="Kallscheuer N."/>
            <person name="Luecker S."/>
            <person name="Lage O.M."/>
            <person name="Pohl T."/>
            <person name="Merkel B.J."/>
            <person name="Hornburger P."/>
            <person name="Mueller R.-W."/>
            <person name="Bruemmer F."/>
            <person name="Labrenz M."/>
            <person name="Spormann A.M."/>
            <person name="Op den Camp H."/>
            <person name="Overmann J."/>
            <person name="Amann R."/>
            <person name="Jetten M.S.M."/>
            <person name="Mascher T."/>
            <person name="Medema M.H."/>
            <person name="Devos D.P."/>
            <person name="Kaster A.-K."/>
            <person name="Ovreas L."/>
            <person name="Rohde M."/>
            <person name="Galperin M.Y."/>
            <person name="Jogler C."/>
        </authorList>
    </citation>
    <scope>NUCLEOTIDE SEQUENCE [LARGE SCALE GENOMIC DNA]</scope>
    <source>
        <strain evidence="6 7">HG15A2</strain>
    </source>
</reference>
<evidence type="ECO:0000313" key="6">
    <source>
        <dbReference type="EMBL" id="QDS97864.1"/>
    </source>
</evidence>
<feature type="transmembrane region" description="Helical" evidence="5">
    <location>
        <begin position="256"/>
        <end position="279"/>
    </location>
</feature>
<dbReference type="GO" id="GO:0016020">
    <property type="term" value="C:membrane"/>
    <property type="evidence" value="ECO:0007669"/>
    <property type="project" value="UniProtKB-SubCell"/>
</dbReference>
<dbReference type="KEGG" id="amob:HG15A2_11320"/>
<evidence type="ECO:0000313" key="7">
    <source>
        <dbReference type="Proteomes" id="UP000319852"/>
    </source>
</evidence>
<dbReference type="OrthoDB" id="236847at2"/>
<feature type="transmembrane region" description="Helical" evidence="5">
    <location>
        <begin position="151"/>
        <end position="170"/>
    </location>
</feature>
<gene>
    <name evidence="6" type="ORF">HG15A2_11320</name>
</gene>
<feature type="transmembrane region" description="Helical" evidence="5">
    <location>
        <begin position="474"/>
        <end position="495"/>
    </location>
</feature>
<dbReference type="EMBL" id="CP036263">
    <property type="protein sequence ID" value="QDS97864.1"/>
    <property type="molecule type" value="Genomic_DNA"/>
</dbReference>
<feature type="transmembrane region" description="Helical" evidence="5">
    <location>
        <begin position="42"/>
        <end position="63"/>
    </location>
</feature>
<keyword evidence="3 5" id="KW-1133">Transmembrane helix</keyword>
<evidence type="ECO:0000256" key="5">
    <source>
        <dbReference type="SAM" id="Phobius"/>
    </source>
</evidence>
<keyword evidence="2 5" id="KW-0812">Transmembrane</keyword>
<name>A0A517MSK3_9BACT</name>